<keyword evidence="6" id="KW-0143">Chaperone</keyword>
<name>A0ABS6JL35_9BACI</name>
<dbReference type="InterPro" id="IPR049740">
    <property type="entry name" value="CopZ"/>
</dbReference>
<evidence type="ECO:0000256" key="2">
    <source>
        <dbReference type="ARBA" id="ARBA00015313"/>
    </source>
</evidence>
<evidence type="ECO:0000256" key="6">
    <source>
        <dbReference type="ARBA" id="ARBA00023186"/>
    </source>
</evidence>
<comment type="caution">
    <text evidence="8">The sequence shown here is derived from an EMBL/GenBank/DDBJ whole genome shotgun (WGS) entry which is preliminary data.</text>
</comment>
<organism evidence="8 9">
    <name type="scientific">Evansella tamaricis</name>
    <dbReference type="NCBI Taxonomy" id="2069301"/>
    <lineage>
        <taxon>Bacteria</taxon>
        <taxon>Bacillati</taxon>
        <taxon>Bacillota</taxon>
        <taxon>Bacilli</taxon>
        <taxon>Bacillales</taxon>
        <taxon>Bacillaceae</taxon>
        <taxon>Evansella</taxon>
    </lineage>
</organism>
<dbReference type="InterPro" id="IPR006121">
    <property type="entry name" value="HMA_dom"/>
</dbReference>
<dbReference type="Pfam" id="PF00403">
    <property type="entry name" value="HMA"/>
    <property type="match status" value="1"/>
</dbReference>
<sequence length="71" mass="7747">MKKEIIRVDGMTCNHCKSAVEGTLKKVTGVSAAEVSLDDKKVTVEFDESAVTLEKLKDEIEEQGYDVVSNG</sequence>
<evidence type="ECO:0000256" key="4">
    <source>
        <dbReference type="ARBA" id="ARBA00022723"/>
    </source>
</evidence>
<protein>
    <recommendedName>
        <fullName evidence="2">Copper chaperone CopZ</fullName>
    </recommendedName>
</protein>
<dbReference type="InterPro" id="IPR017969">
    <property type="entry name" value="Heavy-metal-associated_CS"/>
</dbReference>
<keyword evidence="4" id="KW-0479">Metal-binding</keyword>
<dbReference type="PROSITE" id="PS01047">
    <property type="entry name" value="HMA_1"/>
    <property type="match status" value="1"/>
</dbReference>
<reference evidence="8 9" key="1">
    <citation type="submission" date="2021-06" db="EMBL/GenBank/DDBJ databases">
        <title>Bacillus sp. RD4P76, an endophyte from a halophyte.</title>
        <authorList>
            <person name="Sun J.-Q."/>
        </authorList>
    </citation>
    <scope>NUCLEOTIDE SEQUENCE [LARGE SCALE GENOMIC DNA]</scope>
    <source>
        <strain evidence="8 9">CGMCC 1.15917</strain>
    </source>
</reference>
<keyword evidence="9" id="KW-1185">Reference proteome</keyword>
<evidence type="ECO:0000256" key="5">
    <source>
        <dbReference type="ARBA" id="ARBA00023008"/>
    </source>
</evidence>
<dbReference type="PROSITE" id="PS50846">
    <property type="entry name" value="HMA_2"/>
    <property type="match status" value="1"/>
</dbReference>
<dbReference type="InterPro" id="IPR006122">
    <property type="entry name" value="HMA_Cu_ion-bd"/>
</dbReference>
<proteinExistence type="predicted"/>
<keyword evidence="5" id="KW-0186">Copper</keyword>
<gene>
    <name evidence="8" type="primary">copZ</name>
    <name evidence="8" type="ORF">KS419_21850</name>
</gene>
<dbReference type="CDD" id="cd00371">
    <property type="entry name" value="HMA"/>
    <property type="match status" value="1"/>
</dbReference>
<comment type="subcellular location">
    <subcellularLocation>
        <location evidence="1">Cytoplasm</location>
    </subcellularLocation>
</comment>
<dbReference type="PANTHER" id="PTHR46594:SF4">
    <property type="entry name" value="P-TYPE CATION-TRANSPORTING ATPASE"/>
    <property type="match status" value="1"/>
</dbReference>
<dbReference type="NCBIfam" id="TIGR00003">
    <property type="entry name" value="copper ion binding protein"/>
    <property type="match status" value="1"/>
</dbReference>
<evidence type="ECO:0000259" key="7">
    <source>
        <dbReference type="PROSITE" id="PS50846"/>
    </source>
</evidence>
<dbReference type="NCBIfam" id="NF033795">
    <property type="entry name" value="chaper_CopZ_Bs"/>
    <property type="match status" value="1"/>
</dbReference>
<dbReference type="Proteomes" id="UP000784880">
    <property type="component" value="Unassembled WGS sequence"/>
</dbReference>
<keyword evidence="3" id="KW-0963">Cytoplasm</keyword>
<accession>A0ABS6JL35</accession>
<dbReference type="EMBL" id="JAHQCS010000178">
    <property type="protein sequence ID" value="MBU9714387.1"/>
    <property type="molecule type" value="Genomic_DNA"/>
</dbReference>
<evidence type="ECO:0000313" key="8">
    <source>
        <dbReference type="EMBL" id="MBU9714387.1"/>
    </source>
</evidence>
<feature type="domain" description="HMA" evidence="7">
    <location>
        <begin position="2"/>
        <end position="68"/>
    </location>
</feature>
<evidence type="ECO:0000256" key="3">
    <source>
        <dbReference type="ARBA" id="ARBA00022490"/>
    </source>
</evidence>
<evidence type="ECO:0000256" key="1">
    <source>
        <dbReference type="ARBA" id="ARBA00004496"/>
    </source>
</evidence>
<dbReference type="RefSeq" id="WP_217068923.1">
    <property type="nucleotide sequence ID" value="NZ_JAHQCS010000178.1"/>
</dbReference>
<dbReference type="PANTHER" id="PTHR46594">
    <property type="entry name" value="P-TYPE CATION-TRANSPORTING ATPASE"/>
    <property type="match status" value="1"/>
</dbReference>
<evidence type="ECO:0000313" key="9">
    <source>
        <dbReference type="Proteomes" id="UP000784880"/>
    </source>
</evidence>